<dbReference type="PANTHER" id="PTHR33570">
    <property type="entry name" value="4-CARBOXYMUCONOLACTONE DECARBOXYLASE FAMILY PROTEIN"/>
    <property type="match status" value="1"/>
</dbReference>
<evidence type="ECO:0000259" key="1">
    <source>
        <dbReference type="Pfam" id="PF02627"/>
    </source>
</evidence>
<proteinExistence type="predicted"/>
<sequence length="110" mass="11954">MAYSVESTKDVVPKLREVVEATIYGDIWERPGLTKRDRSMITVATLIARGQADQMPSHMKRAINNGVTATELTEIITHLAFYVGFPAALSAASTARPLLEELGAVKPAVK</sequence>
<dbReference type="SUPFAM" id="SSF69118">
    <property type="entry name" value="AhpD-like"/>
    <property type="match status" value="1"/>
</dbReference>
<dbReference type="RefSeq" id="WP_143947645.1">
    <property type="nucleotide sequence ID" value="NZ_BAABMB010000002.1"/>
</dbReference>
<protein>
    <submittedName>
        <fullName evidence="2">Carboxymuconolactone decarboxylase family protein</fullName>
    </submittedName>
</protein>
<dbReference type="GO" id="GO:0051920">
    <property type="term" value="F:peroxiredoxin activity"/>
    <property type="evidence" value="ECO:0007669"/>
    <property type="project" value="InterPro"/>
</dbReference>
<keyword evidence="3" id="KW-1185">Reference proteome</keyword>
<accession>A0A556AV22</accession>
<dbReference type="AlphaFoldDB" id="A0A556AV22"/>
<gene>
    <name evidence="2" type="ORF">FOZ76_08110</name>
</gene>
<evidence type="ECO:0000313" key="3">
    <source>
        <dbReference type="Proteomes" id="UP000318405"/>
    </source>
</evidence>
<evidence type="ECO:0000313" key="2">
    <source>
        <dbReference type="EMBL" id="TSH96784.1"/>
    </source>
</evidence>
<dbReference type="Pfam" id="PF02627">
    <property type="entry name" value="CMD"/>
    <property type="match status" value="1"/>
</dbReference>
<comment type="caution">
    <text evidence="2">The sequence shown here is derived from an EMBL/GenBank/DDBJ whole genome shotgun (WGS) entry which is preliminary data.</text>
</comment>
<dbReference type="EMBL" id="VLTJ01000013">
    <property type="protein sequence ID" value="TSH96784.1"/>
    <property type="molecule type" value="Genomic_DNA"/>
</dbReference>
<name>A0A556AV22_9BURK</name>
<dbReference type="PANTHER" id="PTHR33570:SF9">
    <property type="entry name" value="BLL4600 PROTEIN"/>
    <property type="match status" value="1"/>
</dbReference>
<dbReference type="OrthoDB" id="9802489at2"/>
<reference evidence="2 3" key="1">
    <citation type="submission" date="2019-07" db="EMBL/GenBank/DDBJ databases">
        <title>Qingshengfaniella alkalisoli gen. nov., sp. nov., isolated from saline soil.</title>
        <authorList>
            <person name="Xu L."/>
            <person name="Huang X.-X."/>
            <person name="Sun J.-Q."/>
        </authorList>
    </citation>
    <scope>NUCLEOTIDE SEQUENCE [LARGE SCALE GENOMIC DNA]</scope>
    <source>
        <strain evidence="2 3">DSM 27279</strain>
    </source>
</reference>
<dbReference type="InterPro" id="IPR052512">
    <property type="entry name" value="4CMD/NDH-1_regulator"/>
</dbReference>
<dbReference type="Proteomes" id="UP000318405">
    <property type="component" value="Unassembled WGS sequence"/>
</dbReference>
<organism evidence="2 3">
    <name type="scientific">Verticiella sediminum</name>
    <dbReference type="NCBI Taxonomy" id="1247510"/>
    <lineage>
        <taxon>Bacteria</taxon>
        <taxon>Pseudomonadati</taxon>
        <taxon>Pseudomonadota</taxon>
        <taxon>Betaproteobacteria</taxon>
        <taxon>Burkholderiales</taxon>
        <taxon>Alcaligenaceae</taxon>
        <taxon>Verticiella</taxon>
    </lineage>
</organism>
<dbReference type="InterPro" id="IPR029032">
    <property type="entry name" value="AhpD-like"/>
</dbReference>
<dbReference type="Gene3D" id="1.20.1290.10">
    <property type="entry name" value="AhpD-like"/>
    <property type="match status" value="1"/>
</dbReference>
<dbReference type="InterPro" id="IPR003779">
    <property type="entry name" value="CMD-like"/>
</dbReference>
<feature type="domain" description="Carboxymuconolactone decarboxylase-like" evidence="1">
    <location>
        <begin position="13"/>
        <end position="94"/>
    </location>
</feature>